<dbReference type="EMBL" id="WUBI01000002">
    <property type="protein sequence ID" value="MWV44658.1"/>
    <property type="molecule type" value="Genomic_DNA"/>
</dbReference>
<dbReference type="Gene3D" id="3.90.1150.200">
    <property type="match status" value="1"/>
</dbReference>
<name>A0A7X3IIM7_9BACL</name>
<evidence type="ECO:0000259" key="1">
    <source>
        <dbReference type="Pfam" id="PF08818"/>
    </source>
</evidence>
<accession>A0A7X3IIM7</accession>
<comment type="caution">
    <text evidence="2">The sequence shown here is derived from an EMBL/GenBank/DDBJ whole genome shotgun (WGS) entry which is preliminary data.</text>
</comment>
<proteinExistence type="predicted"/>
<dbReference type="Pfam" id="PF08818">
    <property type="entry name" value="DUF1801"/>
    <property type="match status" value="1"/>
</dbReference>
<evidence type="ECO:0000313" key="2">
    <source>
        <dbReference type="EMBL" id="MWV44658.1"/>
    </source>
</evidence>
<evidence type="ECO:0000313" key="3">
    <source>
        <dbReference type="Proteomes" id="UP000460318"/>
    </source>
</evidence>
<dbReference type="AlphaFoldDB" id="A0A7X3IIM7"/>
<dbReference type="Proteomes" id="UP000460318">
    <property type="component" value="Unassembled WGS sequence"/>
</dbReference>
<reference evidence="2 3" key="1">
    <citation type="submission" date="2019-12" db="EMBL/GenBank/DDBJ databases">
        <title>Paenibacillus sp. nov., an endophytic bacterium isolated from the stem of Dendrobium.</title>
        <authorList>
            <person name="Zhao R."/>
        </authorList>
    </citation>
    <scope>NUCLEOTIDE SEQUENCE [LARGE SCALE GENOMIC DNA]</scope>
    <source>
        <strain evidence="2 3">HJL G12</strain>
    </source>
</reference>
<dbReference type="SUPFAM" id="SSF159888">
    <property type="entry name" value="YdhG-like"/>
    <property type="match status" value="1"/>
</dbReference>
<gene>
    <name evidence="2" type="ORF">GRF59_13650</name>
</gene>
<organism evidence="2 3">
    <name type="scientific">Paenibacillus dendrobii</name>
    <dbReference type="NCBI Taxonomy" id="2691084"/>
    <lineage>
        <taxon>Bacteria</taxon>
        <taxon>Bacillati</taxon>
        <taxon>Bacillota</taxon>
        <taxon>Bacilli</taxon>
        <taxon>Bacillales</taxon>
        <taxon>Paenibacillaceae</taxon>
        <taxon>Paenibacillus</taxon>
    </lineage>
</organism>
<sequence>MNENKVTVGSIDEYISMFSPEVQVMLQSIRQVIHESAPDATEKISYQMPTFELHGNLVHFAAFKNHIGFYPTPSGIEAFQEELNEYHKSKGTLQFPYDKPLPYDLISRIVKYRVNSNMEKADRKAKKNK</sequence>
<keyword evidence="3" id="KW-1185">Reference proteome</keyword>
<dbReference type="InterPro" id="IPR014922">
    <property type="entry name" value="YdhG-like"/>
</dbReference>
<dbReference type="RefSeq" id="WP_160498288.1">
    <property type="nucleotide sequence ID" value="NZ_WUBI01000002.1"/>
</dbReference>
<feature type="domain" description="YdhG-like" evidence="1">
    <location>
        <begin position="25"/>
        <end position="114"/>
    </location>
</feature>
<protein>
    <recommendedName>
        <fullName evidence="1">YdhG-like domain-containing protein</fullName>
    </recommendedName>
</protein>